<dbReference type="Proteomes" id="UP000265520">
    <property type="component" value="Unassembled WGS sequence"/>
</dbReference>
<dbReference type="AlphaFoldDB" id="A0A392RL53"/>
<sequence length="46" mass="5106">MQKKFLPMPICHPANRASPPVDTKLKLSVVHSTPFEDPSLYRSLAG</sequence>
<accession>A0A392RL53</accession>
<dbReference type="EMBL" id="LXQA010234603">
    <property type="protein sequence ID" value="MCI36530.1"/>
    <property type="molecule type" value="Genomic_DNA"/>
</dbReference>
<proteinExistence type="predicted"/>
<protein>
    <submittedName>
        <fullName evidence="1">Uncharacterized protein</fullName>
    </submittedName>
</protein>
<evidence type="ECO:0000313" key="2">
    <source>
        <dbReference type="Proteomes" id="UP000265520"/>
    </source>
</evidence>
<organism evidence="1 2">
    <name type="scientific">Trifolium medium</name>
    <dbReference type="NCBI Taxonomy" id="97028"/>
    <lineage>
        <taxon>Eukaryota</taxon>
        <taxon>Viridiplantae</taxon>
        <taxon>Streptophyta</taxon>
        <taxon>Embryophyta</taxon>
        <taxon>Tracheophyta</taxon>
        <taxon>Spermatophyta</taxon>
        <taxon>Magnoliopsida</taxon>
        <taxon>eudicotyledons</taxon>
        <taxon>Gunneridae</taxon>
        <taxon>Pentapetalae</taxon>
        <taxon>rosids</taxon>
        <taxon>fabids</taxon>
        <taxon>Fabales</taxon>
        <taxon>Fabaceae</taxon>
        <taxon>Papilionoideae</taxon>
        <taxon>50 kb inversion clade</taxon>
        <taxon>NPAAA clade</taxon>
        <taxon>Hologalegina</taxon>
        <taxon>IRL clade</taxon>
        <taxon>Trifolieae</taxon>
        <taxon>Trifolium</taxon>
    </lineage>
</organism>
<reference evidence="1 2" key="1">
    <citation type="journal article" date="2018" name="Front. Plant Sci.">
        <title>Red Clover (Trifolium pratense) and Zigzag Clover (T. medium) - A Picture of Genomic Similarities and Differences.</title>
        <authorList>
            <person name="Dluhosova J."/>
            <person name="Istvanek J."/>
            <person name="Nedelnik J."/>
            <person name="Repkova J."/>
        </authorList>
    </citation>
    <scope>NUCLEOTIDE SEQUENCE [LARGE SCALE GENOMIC DNA]</scope>
    <source>
        <strain evidence="2">cv. 10/8</strain>
        <tissue evidence="1">Leaf</tissue>
    </source>
</reference>
<feature type="non-terminal residue" evidence="1">
    <location>
        <position position="46"/>
    </location>
</feature>
<keyword evidence="2" id="KW-1185">Reference proteome</keyword>
<name>A0A392RL53_9FABA</name>
<evidence type="ECO:0000313" key="1">
    <source>
        <dbReference type="EMBL" id="MCI36530.1"/>
    </source>
</evidence>
<comment type="caution">
    <text evidence="1">The sequence shown here is derived from an EMBL/GenBank/DDBJ whole genome shotgun (WGS) entry which is preliminary data.</text>
</comment>